<dbReference type="GO" id="GO:0052816">
    <property type="term" value="F:long-chain fatty acyl-CoA hydrolase activity"/>
    <property type="evidence" value="ECO:0007669"/>
    <property type="project" value="TreeGrafter"/>
</dbReference>
<dbReference type="PROSITE" id="PS51770">
    <property type="entry name" value="HOTDOG_ACOT"/>
    <property type="match status" value="1"/>
</dbReference>
<feature type="domain" description="HotDog ACOT-type" evidence="4">
    <location>
        <begin position="8"/>
        <end position="119"/>
    </location>
</feature>
<evidence type="ECO:0000256" key="3">
    <source>
        <dbReference type="PROSITE-ProRule" id="PRU01106"/>
    </source>
</evidence>
<keyword evidence="6" id="KW-1185">Reference proteome</keyword>
<comment type="caution">
    <text evidence="5">The sequence shown here is derived from an EMBL/GenBank/DDBJ whole genome shotgun (WGS) entry which is preliminary data.</text>
</comment>
<proteinExistence type="inferred from homology"/>
<dbReference type="Proteomes" id="UP000753961">
    <property type="component" value="Unassembled WGS sequence"/>
</dbReference>
<evidence type="ECO:0000313" key="6">
    <source>
        <dbReference type="Proteomes" id="UP000753961"/>
    </source>
</evidence>
<dbReference type="InterPro" id="IPR029069">
    <property type="entry name" value="HotDog_dom_sf"/>
</dbReference>
<dbReference type="GO" id="GO:0005829">
    <property type="term" value="C:cytosol"/>
    <property type="evidence" value="ECO:0007669"/>
    <property type="project" value="TreeGrafter"/>
</dbReference>
<dbReference type="RefSeq" id="WP_222581612.1">
    <property type="nucleotide sequence ID" value="NZ_JAHVHU010000022.1"/>
</dbReference>
<sequence length="176" mass="19832">MRRKKNPKDSYTIMTHLVMPNDTNHLGDLMGGILMRWMDVAGAMAGMRHCNSPVVTAGVDHVSFDLSIPLGAMVVLEGWVTRAFTTSIEVFIEVFKEDLDGQRTKCNEAFFTFVSLDRETRKPIQTPLVEPGTKREHALYDGALRRRELRLIMAGRMEPGEAGHLKALFDKPDTSR</sequence>
<dbReference type="GO" id="GO:0009062">
    <property type="term" value="P:fatty acid catabolic process"/>
    <property type="evidence" value="ECO:0007669"/>
    <property type="project" value="TreeGrafter"/>
</dbReference>
<dbReference type="InterPro" id="IPR033120">
    <property type="entry name" value="HOTDOG_ACOT"/>
</dbReference>
<evidence type="ECO:0000259" key="4">
    <source>
        <dbReference type="PROSITE" id="PS51770"/>
    </source>
</evidence>
<dbReference type="InterPro" id="IPR040170">
    <property type="entry name" value="Cytosol_ACT"/>
</dbReference>
<reference evidence="5" key="1">
    <citation type="submission" date="2021-06" db="EMBL/GenBank/DDBJ databases">
        <title>44 bacteria genomes isolated from Dapeng, Shenzhen.</title>
        <authorList>
            <person name="Zheng W."/>
            <person name="Yu S."/>
            <person name="Huang Y."/>
        </authorList>
    </citation>
    <scope>NUCLEOTIDE SEQUENCE</scope>
    <source>
        <strain evidence="5">DP5N28-2</strain>
    </source>
</reference>
<dbReference type="PANTHER" id="PTHR11049:SF24">
    <property type="entry name" value="CYTOSOLIC ACYL COENZYME A THIOESTER HYDROLASE"/>
    <property type="match status" value="1"/>
</dbReference>
<organism evidence="5 6">
    <name type="scientific">Membranihabitans marinus</name>
    <dbReference type="NCBI Taxonomy" id="1227546"/>
    <lineage>
        <taxon>Bacteria</taxon>
        <taxon>Pseudomonadati</taxon>
        <taxon>Bacteroidota</taxon>
        <taxon>Saprospiria</taxon>
        <taxon>Saprospirales</taxon>
        <taxon>Saprospiraceae</taxon>
        <taxon>Membranihabitans</taxon>
    </lineage>
</organism>
<keyword evidence="2 3" id="KW-0378">Hydrolase</keyword>
<dbReference type="GO" id="GO:0006637">
    <property type="term" value="P:acyl-CoA metabolic process"/>
    <property type="evidence" value="ECO:0007669"/>
    <property type="project" value="TreeGrafter"/>
</dbReference>
<dbReference type="EMBL" id="JAHVHU010000022">
    <property type="protein sequence ID" value="MBY5960065.1"/>
    <property type="molecule type" value="Genomic_DNA"/>
</dbReference>
<dbReference type="InterPro" id="IPR006683">
    <property type="entry name" value="Thioestr_dom"/>
</dbReference>
<evidence type="ECO:0000256" key="1">
    <source>
        <dbReference type="ARBA" id="ARBA00010458"/>
    </source>
</evidence>
<name>A0A953HX23_9BACT</name>
<comment type="similarity">
    <text evidence="1">Belongs to the acyl coenzyme A hydrolase family.</text>
</comment>
<dbReference type="Gene3D" id="3.10.129.10">
    <property type="entry name" value="Hotdog Thioesterase"/>
    <property type="match status" value="1"/>
</dbReference>
<dbReference type="SUPFAM" id="SSF54637">
    <property type="entry name" value="Thioesterase/thiol ester dehydrase-isomerase"/>
    <property type="match status" value="1"/>
</dbReference>
<accession>A0A953HX23</accession>
<dbReference type="CDD" id="cd03442">
    <property type="entry name" value="BFIT_BACH"/>
    <property type="match status" value="1"/>
</dbReference>
<protein>
    <submittedName>
        <fullName evidence="5">Acyl-CoA thioesterase</fullName>
    </submittedName>
</protein>
<dbReference type="AlphaFoldDB" id="A0A953HX23"/>
<evidence type="ECO:0000256" key="2">
    <source>
        <dbReference type="ARBA" id="ARBA00022801"/>
    </source>
</evidence>
<dbReference type="Pfam" id="PF03061">
    <property type="entry name" value="4HBT"/>
    <property type="match status" value="1"/>
</dbReference>
<gene>
    <name evidence="5" type="ORF">KUV50_18075</name>
</gene>
<dbReference type="PANTHER" id="PTHR11049">
    <property type="entry name" value="ACYL COENZYME A THIOESTER HYDROLASE"/>
    <property type="match status" value="1"/>
</dbReference>
<evidence type="ECO:0000313" key="5">
    <source>
        <dbReference type="EMBL" id="MBY5960065.1"/>
    </source>
</evidence>